<sequence>MFNTRFPFAHLGQPPTTTIATRIPVPRDGTRKSDLFFLTP</sequence>
<dbReference type="EMBL" id="BPVZ01000084">
    <property type="protein sequence ID" value="GKV29699.1"/>
    <property type="molecule type" value="Genomic_DNA"/>
</dbReference>
<dbReference type="Proteomes" id="UP001054252">
    <property type="component" value="Unassembled WGS sequence"/>
</dbReference>
<organism evidence="1 3">
    <name type="scientific">Rubroshorea leprosula</name>
    <dbReference type="NCBI Taxonomy" id="152421"/>
    <lineage>
        <taxon>Eukaryota</taxon>
        <taxon>Viridiplantae</taxon>
        <taxon>Streptophyta</taxon>
        <taxon>Embryophyta</taxon>
        <taxon>Tracheophyta</taxon>
        <taxon>Spermatophyta</taxon>
        <taxon>Magnoliopsida</taxon>
        <taxon>eudicotyledons</taxon>
        <taxon>Gunneridae</taxon>
        <taxon>Pentapetalae</taxon>
        <taxon>rosids</taxon>
        <taxon>malvids</taxon>
        <taxon>Malvales</taxon>
        <taxon>Dipterocarpaceae</taxon>
        <taxon>Rubroshorea</taxon>
    </lineage>
</organism>
<evidence type="ECO:0000313" key="1">
    <source>
        <dbReference type="EMBL" id="GKV29699.1"/>
    </source>
</evidence>
<reference evidence="1 3" key="1">
    <citation type="journal article" date="2021" name="Commun. Biol.">
        <title>The genome of Shorea leprosula (Dipterocarpaceae) highlights the ecological relevance of drought in aseasonal tropical rainforests.</title>
        <authorList>
            <person name="Ng K.K.S."/>
            <person name="Kobayashi M.J."/>
            <person name="Fawcett J.A."/>
            <person name="Hatakeyama M."/>
            <person name="Paape T."/>
            <person name="Ng C.H."/>
            <person name="Ang C.C."/>
            <person name="Tnah L.H."/>
            <person name="Lee C.T."/>
            <person name="Nishiyama T."/>
            <person name="Sese J."/>
            <person name="O'Brien M.J."/>
            <person name="Copetti D."/>
            <person name="Mohd Noor M.I."/>
            <person name="Ong R.C."/>
            <person name="Putra M."/>
            <person name="Sireger I.Z."/>
            <person name="Indrioko S."/>
            <person name="Kosugi Y."/>
            <person name="Izuno A."/>
            <person name="Isagi Y."/>
            <person name="Lee S.L."/>
            <person name="Shimizu K.K."/>
        </authorList>
    </citation>
    <scope>NUCLEOTIDE SEQUENCE [LARGE SCALE GENOMIC DNA]</scope>
    <source>
        <strain evidence="1">214</strain>
    </source>
</reference>
<comment type="caution">
    <text evidence="1">The sequence shown here is derived from an EMBL/GenBank/DDBJ whole genome shotgun (WGS) entry which is preliminary data.</text>
</comment>
<dbReference type="EMBL" id="BPVZ01001007">
    <property type="protein sequence ID" value="GKV53013.1"/>
    <property type="molecule type" value="Genomic_DNA"/>
</dbReference>
<name>A0AAV5KXQ0_9ROSI</name>
<gene>
    <name evidence="1" type="ORF">SLEP1_g38602</name>
    <name evidence="2" type="ORF">SLEP1_g59563</name>
</gene>
<keyword evidence="3" id="KW-1185">Reference proteome</keyword>
<protein>
    <submittedName>
        <fullName evidence="1">Uncharacterized protein</fullName>
    </submittedName>
</protein>
<dbReference type="AlphaFoldDB" id="A0AAV5KXQ0"/>
<accession>A0AAV5KXQ0</accession>
<proteinExistence type="predicted"/>
<evidence type="ECO:0000313" key="2">
    <source>
        <dbReference type="EMBL" id="GKV53013.1"/>
    </source>
</evidence>
<evidence type="ECO:0000313" key="3">
    <source>
        <dbReference type="Proteomes" id="UP001054252"/>
    </source>
</evidence>